<evidence type="ECO:0000313" key="3">
    <source>
        <dbReference type="EMBL" id="CAD8717656.1"/>
    </source>
</evidence>
<comment type="function">
    <text evidence="2">Accessory subunit of the mitochondrial membrane respiratory chain NADH dehydrogenase (Complex I), that is believed not to be involved in catalysis. Complex I functions in the transfer of electrons from NADH to the respiratory chain. The immediate electron acceptor for the enzyme is believed to be ubiquinone.</text>
</comment>
<evidence type="ECO:0000256" key="2">
    <source>
        <dbReference type="RuleBase" id="RU363103"/>
    </source>
</evidence>
<dbReference type="GO" id="GO:0045271">
    <property type="term" value="C:respiratory chain complex I"/>
    <property type="evidence" value="ECO:0007669"/>
    <property type="project" value="InterPro"/>
</dbReference>
<keyword evidence="2" id="KW-0472">Membrane</keyword>
<proteinExistence type="inferred from homology"/>
<accession>A0A7S0XDH0</accession>
<dbReference type="GO" id="GO:0006979">
    <property type="term" value="P:response to oxidative stress"/>
    <property type="evidence" value="ECO:0007669"/>
    <property type="project" value="TreeGrafter"/>
</dbReference>
<dbReference type="EMBL" id="HBFD01003760">
    <property type="protein sequence ID" value="CAD8717656.1"/>
    <property type="molecule type" value="Transcribed_RNA"/>
</dbReference>
<dbReference type="InterPro" id="IPR007763">
    <property type="entry name" value="NDUFA12"/>
</dbReference>
<name>A0A7S0XDH0_9STRA</name>
<dbReference type="AlphaFoldDB" id="A0A7S0XDH0"/>
<comment type="subcellular location">
    <subcellularLocation>
        <location evidence="2">Mitochondrion inner membrane</location>
        <topology evidence="2">Peripheral membrane protein</topology>
        <orientation evidence="2">Matrix side</orientation>
    </subcellularLocation>
</comment>
<keyword evidence="2" id="KW-0249">Electron transport</keyword>
<reference evidence="3" key="1">
    <citation type="submission" date="2021-01" db="EMBL/GenBank/DDBJ databases">
        <authorList>
            <person name="Corre E."/>
            <person name="Pelletier E."/>
            <person name="Niang G."/>
            <person name="Scheremetjew M."/>
            <person name="Finn R."/>
            <person name="Kale V."/>
            <person name="Holt S."/>
            <person name="Cochrane G."/>
            <person name="Meng A."/>
            <person name="Brown T."/>
            <person name="Cohen L."/>
        </authorList>
    </citation>
    <scope>NUCLEOTIDE SEQUENCE</scope>
    <source>
        <strain evidence="3">UTEXLB2642</strain>
    </source>
</reference>
<keyword evidence="2" id="KW-0679">Respiratory chain</keyword>
<protein>
    <recommendedName>
        <fullName evidence="2">NADH dehydrogenase [ubiquinone] 1 alpha subcomplex subunit 12</fullName>
    </recommendedName>
</protein>
<dbReference type="Pfam" id="PF05071">
    <property type="entry name" value="NDUFA12"/>
    <property type="match status" value="1"/>
</dbReference>
<sequence length="182" mass="20995">MIAPVTKFLRSYKERGFWGTLIQIYMIGDIKFGVLKGTDRFGNKYYEDLSAPFNQHRWIEYADIHDFDASMIQPEWHGWMHHMYDEVPGEGTIKTGIPLTPVSHAVYKNHVGYSNVEPLEQVNLTTYRSRGYKVGSLKTGPDEPDRYYKQPGHPLHPLVEKGGRYKHIKSINGFFGNKAFGK</sequence>
<dbReference type="PANTHER" id="PTHR12910:SF2">
    <property type="entry name" value="NADH DEHYDROGENASE [UBIQUINONE] 1 ALPHA SUBCOMPLEX SUBUNIT 12"/>
    <property type="match status" value="1"/>
</dbReference>
<keyword evidence="2" id="KW-0999">Mitochondrion inner membrane</keyword>
<keyword evidence="2" id="KW-0813">Transport</keyword>
<dbReference type="GO" id="GO:0005743">
    <property type="term" value="C:mitochondrial inner membrane"/>
    <property type="evidence" value="ECO:0007669"/>
    <property type="project" value="UniProtKB-SubCell"/>
</dbReference>
<comment type="similarity">
    <text evidence="1 2">Belongs to the complex I NDUFA12 subunit family.</text>
</comment>
<keyword evidence="2" id="KW-0496">Mitochondrion</keyword>
<evidence type="ECO:0000256" key="1">
    <source>
        <dbReference type="ARBA" id="ARBA00007355"/>
    </source>
</evidence>
<organism evidence="3">
    <name type="scientific">Chromulina nebulosa</name>
    <dbReference type="NCBI Taxonomy" id="96789"/>
    <lineage>
        <taxon>Eukaryota</taxon>
        <taxon>Sar</taxon>
        <taxon>Stramenopiles</taxon>
        <taxon>Ochrophyta</taxon>
        <taxon>Chrysophyceae</taxon>
        <taxon>Chromulinales</taxon>
        <taxon>Chromulinaceae</taxon>
        <taxon>Chromulina</taxon>
    </lineage>
</organism>
<dbReference type="PANTHER" id="PTHR12910">
    <property type="entry name" value="NADH-UBIQUINONE OXIDOREDUCTASE SUBUNIT B17.2"/>
    <property type="match status" value="1"/>
</dbReference>
<gene>
    <name evidence="3" type="ORF">CNEB1095_LOCUS2454</name>
</gene>